<dbReference type="Proteomes" id="UP000069773">
    <property type="component" value="Unassembled WGS sequence"/>
</dbReference>
<evidence type="ECO:0000313" key="1">
    <source>
        <dbReference type="EMBL" id="GAT07616.1"/>
    </source>
</evidence>
<organism evidence="2 4">
    <name type="scientific">Mycolicibacterium novocastrense</name>
    <name type="common">Mycobacterium novocastrense</name>
    <dbReference type="NCBI Taxonomy" id="59813"/>
    <lineage>
        <taxon>Bacteria</taxon>
        <taxon>Bacillati</taxon>
        <taxon>Actinomycetota</taxon>
        <taxon>Actinomycetes</taxon>
        <taxon>Mycobacteriales</taxon>
        <taxon>Mycobacteriaceae</taxon>
        <taxon>Mycolicibacterium</taxon>
    </lineage>
</organism>
<dbReference type="Proteomes" id="UP001207528">
    <property type="component" value="Unassembled WGS sequence"/>
</dbReference>
<reference evidence="2" key="2">
    <citation type="submission" date="2020-07" db="EMBL/GenBank/DDBJ databases">
        <authorList>
            <person name="Pettersson B.M.F."/>
            <person name="Behra P.R.K."/>
            <person name="Ramesh M."/>
            <person name="Das S."/>
            <person name="Dasgupta S."/>
            <person name="Kirsebom L.A."/>
        </authorList>
    </citation>
    <scope>NUCLEOTIDE SEQUENCE</scope>
    <source>
        <strain evidence="2">DSM 44203</strain>
    </source>
</reference>
<sequence length="243" mass="26108">MDALNKFVRWSPEVKEFLGPDALTTLCRSAGDYTCITCSKPGKATRERTSVIVVKGTPEAPPVVQLAHARCAPSQIITLDTATIDPDNPSINLDEDIISVTMLWQAADGPLAGLILDRHAGISLIHGSGDREDLWVQFLLEKQWALVLDPAQNFPLITTGTIELNRSGQGRVVSDPAGTVLLDPLPDPSEQWVSAALDRGLVRVYAGDVGISDHPDHDVQNTLFTAISAGRIAGAYLPVTRLA</sequence>
<gene>
    <name evidence="2" type="ORF">H7I77_25315</name>
    <name evidence="1" type="ORF">RMCN_0749</name>
</gene>
<reference evidence="1 3" key="1">
    <citation type="journal article" date="2016" name="Genome Announc.">
        <title>Draft Genome Sequences of Five Rapidly Growing Mycobacterium Species, M. thermoresistibile, M. fortuitum subsp. acetamidolyticum, M. canariasense, M. brisbanense, and M. novocastrense.</title>
        <authorList>
            <person name="Katahira K."/>
            <person name="Ogura Y."/>
            <person name="Gotoh Y."/>
            <person name="Hayashi T."/>
        </authorList>
    </citation>
    <scope>NUCLEOTIDE SEQUENCE [LARGE SCALE GENOMIC DNA]</scope>
    <source>
        <strain evidence="1 3">JCM18114</strain>
    </source>
</reference>
<dbReference type="EMBL" id="JACKTI010000069">
    <property type="protein sequence ID" value="MCV7026631.1"/>
    <property type="molecule type" value="Genomic_DNA"/>
</dbReference>
<dbReference type="EMBL" id="BCTA01000012">
    <property type="protein sequence ID" value="GAT07616.1"/>
    <property type="molecule type" value="Genomic_DNA"/>
</dbReference>
<evidence type="ECO:0000313" key="3">
    <source>
        <dbReference type="Proteomes" id="UP000069773"/>
    </source>
</evidence>
<evidence type="ECO:0000313" key="2">
    <source>
        <dbReference type="EMBL" id="MCV7026631.1"/>
    </source>
</evidence>
<keyword evidence="3" id="KW-1185">Reference proteome</keyword>
<reference evidence="2" key="3">
    <citation type="journal article" date="2022" name="BMC Genomics">
        <title>Comparative genome analysis of mycobacteria focusing on tRNA and non-coding RNA.</title>
        <authorList>
            <person name="Behra P.R.K."/>
            <person name="Pettersson B.M.F."/>
            <person name="Ramesh M."/>
            <person name="Das S."/>
            <person name="Dasgupta S."/>
            <person name="Kirsebom L.A."/>
        </authorList>
    </citation>
    <scope>NUCLEOTIDE SEQUENCE</scope>
    <source>
        <strain evidence="2">DSM 44203</strain>
    </source>
</reference>
<name>A0AAW5SSX4_MYCNV</name>
<proteinExistence type="predicted"/>
<dbReference type="RefSeq" id="WP_067387411.1">
    <property type="nucleotide sequence ID" value="NZ_BCTA01000012.1"/>
</dbReference>
<protein>
    <submittedName>
        <fullName evidence="2">Uncharacterized protein</fullName>
    </submittedName>
</protein>
<dbReference type="AlphaFoldDB" id="A0AAW5SSX4"/>
<comment type="caution">
    <text evidence="2">The sequence shown here is derived from an EMBL/GenBank/DDBJ whole genome shotgun (WGS) entry which is preliminary data.</text>
</comment>
<evidence type="ECO:0000313" key="4">
    <source>
        <dbReference type="Proteomes" id="UP001207528"/>
    </source>
</evidence>
<accession>A0AAW5SSX4</accession>